<feature type="region of interest" description="Disordered" evidence="1">
    <location>
        <begin position="1"/>
        <end position="39"/>
    </location>
</feature>
<accession>A0A9W8DGF9</accession>
<evidence type="ECO:0000313" key="3">
    <source>
        <dbReference type="Proteomes" id="UP001150569"/>
    </source>
</evidence>
<protein>
    <submittedName>
        <fullName evidence="2">Uncharacterized protein</fullName>
    </submittedName>
</protein>
<comment type="caution">
    <text evidence="2">The sequence shown here is derived from an EMBL/GenBank/DDBJ whole genome shotgun (WGS) entry which is preliminary data.</text>
</comment>
<dbReference type="EMBL" id="JANBPT010001889">
    <property type="protein sequence ID" value="KAJ1904653.1"/>
    <property type="molecule type" value="Genomic_DNA"/>
</dbReference>
<sequence length="97" mass="10367">MSARIPPQRSTSTAAADDSQAHSMGDHIPRSDTTARQERTVFTSLLTEAHRFTALAASPSTAGYARSRLYRAMADEYAALDADPMDPAPPMGGDKSL</sequence>
<proteinExistence type="predicted"/>
<keyword evidence="3" id="KW-1185">Reference proteome</keyword>
<dbReference type="Proteomes" id="UP001150569">
    <property type="component" value="Unassembled WGS sequence"/>
</dbReference>
<evidence type="ECO:0000313" key="2">
    <source>
        <dbReference type="EMBL" id="KAJ1904653.1"/>
    </source>
</evidence>
<organism evidence="2 3">
    <name type="scientific">Tieghemiomyces parasiticus</name>
    <dbReference type="NCBI Taxonomy" id="78921"/>
    <lineage>
        <taxon>Eukaryota</taxon>
        <taxon>Fungi</taxon>
        <taxon>Fungi incertae sedis</taxon>
        <taxon>Zoopagomycota</taxon>
        <taxon>Kickxellomycotina</taxon>
        <taxon>Dimargaritomycetes</taxon>
        <taxon>Dimargaritales</taxon>
        <taxon>Dimargaritaceae</taxon>
        <taxon>Tieghemiomyces</taxon>
    </lineage>
</organism>
<gene>
    <name evidence="2" type="ORF">IWQ60_012418</name>
</gene>
<dbReference type="AlphaFoldDB" id="A0A9W8DGF9"/>
<name>A0A9W8DGF9_9FUNG</name>
<feature type="compositionally biased region" description="Basic and acidic residues" evidence="1">
    <location>
        <begin position="24"/>
        <end position="39"/>
    </location>
</feature>
<evidence type="ECO:0000256" key="1">
    <source>
        <dbReference type="SAM" id="MobiDB-lite"/>
    </source>
</evidence>
<reference evidence="2" key="1">
    <citation type="submission" date="2022-07" db="EMBL/GenBank/DDBJ databases">
        <title>Phylogenomic reconstructions and comparative analyses of Kickxellomycotina fungi.</title>
        <authorList>
            <person name="Reynolds N.K."/>
            <person name="Stajich J.E."/>
            <person name="Barry K."/>
            <person name="Grigoriev I.V."/>
            <person name="Crous P."/>
            <person name="Smith M.E."/>
        </authorList>
    </citation>
    <scope>NUCLEOTIDE SEQUENCE</scope>
    <source>
        <strain evidence="2">RSA 861</strain>
    </source>
</reference>